<evidence type="ECO:0000256" key="7">
    <source>
        <dbReference type="ARBA" id="ARBA00022729"/>
    </source>
</evidence>
<evidence type="ECO:0000256" key="1">
    <source>
        <dbReference type="ARBA" id="ARBA00004167"/>
    </source>
</evidence>
<keyword evidence="14" id="KW-0675">Receptor</keyword>
<feature type="disulfide bond" evidence="18">
    <location>
        <begin position="923"/>
        <end position="984"/>
    </location>
</feature>
<dbReference type="InterPro" id="IPR001254">
    <property type="entry name" value="Trypsin_dom"/>
</dbReference>
<keyword evidence="10 19" id="KW-0720">Serine protease</keyword>
<protein>
    <recommendedName>
        <fullName evidence="28">Neurotrypsin</fullName>
    </recommendedName>
</protein>
<evidence type="ECO:0000259" key="25">
    <source>
        <dbReference type="PROSITE" id="PS50948"/>
    </source>
</evidence>
<feature type="domain" description="SRCR" evidence="23">
    <location>
        <begin position="207"/>
        <end position="310"/>
    </location>
</feature>
<evidence type="ECO:0000256" key="15">
    <source>
        <dbReference type="ARBA" id="ARBA00023180"/>
    </source>
</evidence>
<feature type="disulfide bond" evidence="17">
    <location>
        <begin position="592"/>
        <end position="607"/>
    </location>
</feature>
<keyword evidence="8" id="KW-0677">Repeat</keyword>
<dbReference type="CDD" id="cd00190">
    <property type="entry name" value="Tryp_SPc"/>
    <property type="match status" value="1"/>
</dbReference>
<dbReference type="SUPFAM" id="SSF57440">
    <property type="entry name" value="Kringle-like"/>
    <property type="match status" value="1"/>
</dbReference>
<evidence type="ECO:0000256" key="8">
    <source>
        <dbReference type="ARBA" id="ARBA00022737"/>
    </source>
</evidence>
<dbReference type="InterPro" id="IPR036508">
    <property type="entry name" value="Chitin-bd_dom_sf"/>
</dbReference>
<dbReference type="PROSITE" id="PS01209">
    <property type="entry name" value="LDLRA_1"/>
    <property type="match status" value="3"/>
</dbReference>
<dbReference type="Gene3D" id="3.10.100.10">
    <property type="entry name" value="Mannose-Binding Protein A, subunit A"/>
    <property type="match status" value="1"/>
</dbReference>
<dbReference type="Proteomes" id="UP001187531">
    <property type="component" value="Unassembled WGS sequence"/>
</dbReference>
<dbReference type="Pfam" id="PF01607">
    <property type="entry name" value="CBM_14"/>
    <property type="match status" value="1"/>
</dbReference>
<evidence type="ECO:0000256" key="19">
    <source>
        <dbReference type="RuleBase" id="RU363034"/>
    </source>
</evidence>
<comment type="caution">
    <text evidence="18">Lacks conserved residue(s) required for the propagation of feature annotation.</text>
</comment>
<evidence type="ECO:0000256" key="14">
    <source>
        <dbReference type="ARBA" id="ARBA00023170"/>
    </source>
</evidence>
<keyword evidence="6" id="KW-0812">Transmembrane</keyword>
<comment type="caution">
    <text evidence="26">The sequence shown here is derived from an EMBL/GenBank/DDBJ whole genome shotgun (WGS) entry which is preliminary data.</text>
</comment>
<keyword evidence="15" id="KW-0325">Glycoprotein</keyword>
<dbReference type="PROSITE" id="PS00134">
    <property type="entry name" value="TRYPSIN_HIS"/>
    <property type="match status" value="1"/>
</dbReference>
<dbReference type="InterPro" id="IPR003609">
    <property type="entry name" value="Pan_app"/>
</dbReference>
<keyword evidence="12" id="KW-0472">Membrane</keyword>
<dbReference type="FunFam" id="3.10.250.10:FF:000001">
    <property type="entry name" value="Lysyl oxidase 4 isoform X1"/>
    <property type="match status" value="1"/>
</dbReference>
<evidence type="ECO:0000256" key="6">
    <source>
        <dbReference type="ARBA" id="ARBA00022692"/>
    </source>
</evidence>
<evidence type="ECO:0000313" key="27">
    <source>
        <dbReference type="Proteomes" id="UP001187531"/>
    </source>
</evidence>
<dbReference type="CDD" id="cd00112">
    <property type="entry name" value="LDLa"/>
    <property type="match status" value="3"/>
</dbReference>
<dbReference type="PROSITE" id="PS00135">
    <property type="entry name" value="TRYPSIN_SER"/>
    <property type="match status" value="1"/>
</dbReference>
<evidence type="ECO:0000256" key="10">
    <source>
        <dbReference type="ARBA" id="ARBA00022825"/>
    </source>
</evidence>
<keyword evidence="5 19" id="KW-0645">Protease</keyword>
<dbReference type="SMART" id="SM00034">
    <property type="entry name" value="CLECT"/>
    <property type="match status" value="1"/>
</dbReference>
<dbReference type="InterPro" id="IPR009003">
    <property type="entry name" value="Peptidase_S1_PA"/>
</dbReference>
<dbReference type="InterPro" id="IPR018056">
    <property type="entry name" value="Kringle_CS"/>
</dbReference>
<proteinExistence type="predicted"/>
<dbReference type="CDD" id="cd01099">
    <property type="entry name" value="PAN_AP_HGF"/>
    <property type="match status" value="1"/>
</dbReference>
<dbReference type="SUPFAM" id="SSF57414">
    <property type="entry name" value="Hairpin loop containing domain-like"/>
    <property type="match status" value="1"/>
</dbReference>
<feature type="disulfide bond" evidence="18">
    <location>
        <begin position="761"/>
        <end position="825"/>
    </location>
</feature>
<feature type="domain" description="SRCR" evidence="23">
    <location>
        <begin position="736"/>
        <end position="836"/>
    </location>
</feature>
<comment type="subcellular location">
    <subcellularLocation>
        <location evidence="1">Membrane</location>
        <topology evidence="1">Single-pass membrane protein</topology>
    </subcellularLocation>
    <subcellularLocation>
        <location evidence="2">Secreted</location>
    </subcellularLocation>
</comment>
<dbReference type="Pfam" id="PF00089">
    <property type="entry name" value="Trypsin"/>
    <property type="match status" value="1"/>
</dbReference>
<evidence type="ECO:0000259" key="22">
    <source>
        <dbReference type="PROSITE" id="PS50240"/>
    </source>
</evidence>
<dbReference type="PRINTS" id="PR00258">
    <property type="entry name" value="SPERACTRCPTR"/>
</dbReference>
<dbReference type="SUPFAM" id="SSF56487">
    <property type="entry name" value="SRCR-like"/>
    <property type="match status" value="3"/>
</dbReference>
<evidence type="ECO:0000256" key="18">
    <source>
        <dbReference type="PROSITE-ProRule" id="PRU00196"/>
    </source>
</evidence>
<feature type="disulfide bond" evidence="18">
    <location>
        <begin position="280"/>
        <end position="290"/>
    </location>
</feature>
<evidence type="ECO:0000259" key="20">
    <source>
        <dbReference type="PROSITE" id="PS50041"/>
    </source>
</evidence>
<dbReference type="Gene3D" id="2.40.20.10">
    <property type="entry name" value="Plasminogen Kringle 4"/>
    <property type="match status" value="1"/>
</dbReference>
<evidence type="ECO:0000313" key="26">
    <source>
        <dbReference type="EMBL" id="KAK2725707.1"/>
    </source>
</evidence>
<dbReference type="SMART" id="SM00192">
    <property type="entry name" value="LDLa"/>
    <property type="match status" value="3"/>
</dbReference>
<organism evidence="26 27">
    <name type="scientific">Artemia franciscana</name>
    <name type="common">Brine shrimp</name>
    <name type="synonym">Artemia sanfranciscana</name>
    <dbReference type="NCBI Taxonomy" id="6661"/>
    <lineage>
        <taxon>Eukaryota</taxon>
        <taxon>Metazoa</taxon>
        <taxon>Ecdysozoa</taxon>
        <taxon>Arthropoda</taxon>
        <taxon>Crustacea</taxon>
        <taxon>Branchiopoda</taxon>
        <taxon>Anostraca</taxon>
        <taxon>Artemiidae</taxon>
        <taxon>Artemia</taxon>
    </lineage>
</organism>
<dbReference type="Pfam" id="PF00057">
    <property type="entry name" value="Ldl_recept_a"/>
    <property type="match status" value="3"/>
</dbReference>
<feature type="disulfide bond" evidence="17">
    <location>
        <begin position="701"/>
        <end position="719"/>
    </location>
</feature>
<name>A0AA88IQ12_ARTSF</name>
<dbReference type="InterPro" id="IPR036055">
    <property type="entry name" value="LDL_receptor-like_sf"/>
</dbReference>
<evidence type="ECO:0000259" key="24">
    <source>
        <dbReference type="PROSITE" id="PS50940"/>
    </source>
</evidence>
<evidence type="ECO:0000259" key="21">
    <source>
        <dbReference type="PROSITE" id="PS50070"/>
    </source>
</evidence>
<feature type="disulfide bond" evidence="18">
    <location>
        <begin position="954"/>
        <end position="964"/>
    </location>
</feature>
<dbReference type="SMART" id="SM00494">
    <property type="entry name" value="ChtBD2"/>
    <property type="match status" value="1"/>
</dbReference>
<evidence type="ECO:0000259" key="23">
    <source>
        <dbReference type="PROSITE" id="PS50287"/>
    </source>
</evidence>
<dbReference type="PROSITE" id="PS00021">
    <property type="entry name" value="KRINGLE_1"/>
    <property type="match status" value="1"/>
</dbReference>
<feature type="domain" description="Peptidase S1" evidence="22">
    <location>
        <begin position="1039"/>
        <end position="1283"/>
    </location>
</feature>
<dbReference type="Pfam" id="PF00024">
    <property type="entry name" value="PAN_1"/>
    <property type="match status" value="1"/>
</dbReference>
<evidence type="ECO:0000256" key="3">
    <source>
        <dbReference type="ARBA" id="ARBA00022525"/>
    </source>
</evidence>
<feature type="disulfide bond" evidence="17">
    <location>
        <begin position="713"/>
        <end position="728"/>
    </location>
</feature>
<dbReference type="PROSITE" id="PS50068">
    <property type="entry name" value="LDLRA_2"/>
    <property type="match status" value="3"/>
</dbReference>
<evidence type="ECO:0000256" key="17">
    <source>
        <dbReference type="PROSITE-ProRule" id="PRU00124"/>
    </source>
</evidence>
<evidence type="ECO:0000256" key="5">
    <source>
        <dbReference type="ARBA" id="ARBA00022670"/>
    </source>
</evidence>
<keyword evidence="13 18" id="KW-1015">Disulfide bond</keyword>
<dbReference type="EMBL" id="JAVRJZ010000002">
    <property type="protein sequence ID" value="KAK2725707.1"/>
    <property type="molecule type" value="Genomic_DNA"/>
</dbReference>
<feature type="domain" description="Apple" evidence="25">
    <location>
        <begin position="607"/>
        <end position="688"/>
    </location>
</feature>
<keyword evidence="9 19" id="KW-0378">Hydrolase</keyword>
<keyword evidence="27" id="KW-1185">Reference proteome</keyword>
<evidence type="ECO:0000256" key="11">
    <source>
        <dbReference type="ARBA" id="ARBA00022989"/>
    </source>
</evidence>
<dbReference type="SUPFAM" id="SSF57424">
    <property type="entry name" value="LDL receptor-like module"/>
    <property type="match status" value="3"/>
</dbReference>
<dbReference type="PROSITE" id="PS50240">
    <property type="entry name" value="TRYPSIN_DOM"/>
    <property type="match status" value="1"/>
</dbReference>
<dbReference type="PANTHER" id="PTHR48071">
    <property type="entry name" value="SRCR DOMAIN-CONTAINING PROTEIN"/>
    <property type="match status" value="1"/>
</dbReference>
<dbReference type="Gene3D" id="4.10.400.10">
    <property type="entry name" value="Low-density Lipoprotein Receptor"/>
    <property type="match status" value="3"/>
</dbReference>
<dbReference type="InterPro" id="IPR016187">
    <property type="entry name" value="CTDL_fold"/>
</dbReference>
<dbReference type="InterPro" id="IPR001190">
    <property type="entry name" value="SRCR"/>
</dbReference>
<feature type="domain" description="Kringle" evidence="21">
    <location>
        <begin position="472"/>
        <end position="560"/>
    </location>
</feature>
<keyword evidence="3" id="KW-0964">Secreted</keyword>
<dbReference type="Gene3D" id="2.40.10.10">
    <property type="entry name" value="Trypsin-like serine proteases"/>
    <property type="match status" value="1"/>
</dbReference>
<dbReference type="PANTHER" id="PTHR48071:SF18">
    <property type="entry name" value="DELETED IN MALIGNANT BRAIN TUMORS 1 PROTEIN-RELATED"/>
    <property type="match status" value="1"/>
</dbReference>
<evidence type="ECO:0000256" key="12">
    <source>
        <dbReference type="ARBA" id="ARBA00023136"/>
    </source>
</evidence>
<dbReference type="Pfam" id="PF00530">
    <property type="entry name" value="SRCR"/>
    <property type="match status" value="3"/>
</dbReference>
<dbReference type="InterPro" id="IPR016186">
    <property type="entry name" value="C-type_lectin-like/link_sf"/>
</dbReference>
<dbReference type="InterPro" id="IPR033116">
    <property type="entry name" value="TRYPSIN_SER"/>
</dbReference>
<dbReference type="SUPFAM" id="SSF50494">
    <property type="entry name" value="Trypsin-like serine proteases"/>
    <property type="match status" value="1"/>
</dbReference>
<gene>
    <name evidence="26" type="ORF">QYM36_000264</name>
</gene>
<feature type="disulfide bond" evidence="18">
    <location>
        <begin position="910"/>
        <end position="974"/>
    </location>
</feature>
<dbReference type="InterPro" id="IPR018114">
    <property type="entry name" value="TRYPSIN_HIS"/>
</dbReference>
<dbReference type="InterPro" id="IPR001304">
    <property type="entry name" value="C-type_lectin-like"/>
</dbReference>
<dbReference type="FunFam" id="3.10.250.10:FF:000016">
    <property type="entry name" value="Scavenger receptor cysteine-rich protein type 12"/>
    <property type="match status" value="1"/>
</dbReference>
<feature type="domain" description="SRCR" evidence="23">
    <location>
        <begin position="885"/>
        <end position="985"/>
    </location>
</feature>
<sequence length="1288" mass="142352">MRCILIVILFAFSGYSAFISYGIRTKPPQQQEILLHSFREAEARSGSLQIEVSTIRSRSPVVVHPGKPKAIKTTTPIVKTTPTPSKTTKISVLTTTTKKKKSSSSVRNEQRSSLKIQCPEKSGLFPFHGDCRRFLNCWRGRPFVLTCAPGTMFNPTLKVCDHPWNVKCRLSKFNWPDSFVKTTAATTTTTPKPIDSSLVMKRSGQLIRVRGGAGPWEGYVEYLKNGNWGLVCDDDGEWSPADASVVCKQLGYSRGVQRSYQGPVFGPVFQETVSIYGVQCTGSESTIEDCITQSYTTCNVPDQIVGVRCNRDPVSICPSGEHVWGSHCYRVVTGIKANRNLARSFCERGKSDLVYIVNQAENNFLSDLLLQYSDGSSFHTDGVGIKGLRKNLWMWEHSEEQFNFTKWWPGWNVRLETVVPPPMMKKSPMCMILKSKYRGLPQSRKIDYYFWSLDDCDGQLPFVCKRKARDIGCIYGNGASYVGVANISLSRLPCLRWDDERIKHVLALRARSAVAKKEDLFKATGDSSVSHNFCRNPHGEVKPWCFVSPTDMEYCDIPQCPPDKSLGRSKQCGSGQFRCRGSGDCISSAWVCDGDPDCLDGTDEEFCQDYMSEFKKQMNHQIVGFDAEKWLSTTAETCARRCSEAKEITCRSFNHNPETNECVLTESNTGLSGKVMWSSDWNYFERTAYSINCNDSQLFECGNKKCIDNALACNGKDDCDDRSDEEVCKENIKFAIRLAGSNKTNEGRIEVRAFGVWGGVCDDSFGLLDGNVACRELGFHLGAAKVLSQSFFGPVTPLIMDDVECLGNETSLADCAFGGWGTHDCGDDEAVGIRCKIASSECPDDKFRCEESGACISAQYVCDTVNDCSDASDEDRSRCQSEVIVRLMDGPDFTSGRVEVRYRGIWGTICDDDFGPEEAKVVCWMLGFNGTASAVREGGFGPGKGPIWLDEMRCGGNESNILSCPRNPWGQHNCKHSEDAGVRCFPIFDSKGLSFGESKLKLDKTQKGMTHAGLPTKCSERPLFQNSSVIEKPKATAKVVGGAPVPPGFLPWQVGIRIRHGTGETNHWCGGAVISEDYVITAAHCMEDFSLGSYILRVGDYDTEVIDPDEEEFAAELLHVHDLFNQGVYLNNDIALVKVKRKRGRGITLSDFVQPICLPEPDATYEEYMNCTIAGWGSAGTPGSGYAIKLQSATIPVLPLNVCRADFVYGKERVLSGMFCSGYLEGGIDSCQGDSGGPLVCEVNGVPTIMGITSWGFGCGRPNKPGVYTKITHYLDWITSKLKKTKNV</sequence>
<evidence type="ECO:0000256" key="4">
    <source>
        <dbReference type="ARBA" id="ARBA00022572"/>
    </source>
</evidence>
<dbReference type="SMART" id="SM00130">
    <property type="entry name" value="KR"/>
    <property type="match status" value="1"/>
</dbReference>
<dbReference type="SUPFAM" id="SSF57625">
    <property type="entry name" value="Invertebrate chitin-binding proteins"/>
    <property type="match status" value="1"/>
</dbReference>
<dbReference type="GO" id="GO:0005576">
    <property type="term" value="C:extracellular region"/>
    <property type="evidence" value="ECO:0007669"/>
    <property type="project" value="UniProtKB-SubCell"/>
</dbReference>
<dbReference type="InterPro" id="IPR023415">
    <property type="entry name" value="LDLR_class-A_CS"/>
</dbReference>
<accession>A0AA88IQ12</accession>
<dbReference type="SMART" id="SM00020">
    <property type="entry name" value="Tryp_SPc"/>
    <property type="match status" value="1"/>
</dbReference>
<dbReference type="GO" id="GO:0008061">
    <property type="term" value="F:chitin binding"/>
    <property type="evidence" value="ECO:0007669"/>
    <property type="project" value="InterPro"/>
</dbReference>
<dbReference type="CDD" id="cd00037">
    <property type="entry name" value="CLECT"/>
    <property type="match status" value="1"/>
</dbReference>
<dbReference type="PROSITE" id="PS50041">
    <property type="entry name" value="C_TYPE_LECTIN_2"/>
    <property type="match status" value="1"/>
</dbReference>
<dbReference type="SMART" id="SM00473">
    <property type="entry name" value="PAN_AP"/>
    <property type="match status" value="1"/>
</dbReference>
<dbReference type="InterPro" id="IPR013806">
    <property type="entry name" value="Kringle-like"/>
</dbReference>
<dbReference type="PRINTS" id="PR00018">
    <property type="entry name" value="KRINGLE"/>
</dbReference>
<dbReference type="InterPro" id="IPR002557">
    <property type="entry name" value="Chitin-bd_dom"/>
</dbReference>
<dbReference type="SUPFAM" id="SSF56436">
    <property type="entry name" value="C-type lectin-like"/>
    <property type="match status" value="1"/>
</dbReference>
<dbReference type="InterPro" id="IPR038178">
    <property type="entry name" value="Kringle_sf"/>
</dbReference>
<reference evidence="26" key="1">
    <citation type="submission" date="2023-07" db="EMBL/GenBank/DDBJ databases">
        <title>Chromosome-level genome assembly of Artemia franciscana.</title>
        <authorList>
            <person name="Jo E."/>
        </authorList>
    </citation>
    <scope>NUCLEOTIDE SEQUENCE</scope>
    <source>
        <tissue evidence="26">Whole body</tissue>
    </source>
</reference>
<dbReference type="GO" id="GO:0004252">
    <property type="term" value="F:serine-type endopeptidase activity"/>
    <property type="evidence" value="ECO:0007669"/>
    <property type="project" value="InterPro"/>
</dbReference>
<dbReference type="Gene3D" id="3.50.4.10">
    <property type="entry name" value="Hepatocyte Growth Factor"/>
    <property type="match status" value="1"/>
</dbReference>
<dbReference type="Gene3D" id="3.10.250.10">
    <property type="entry name" value="SRCR-like domain"/>
    <property type="match status" value="3"/>
</dbReference>
<dbReference type="GO" id="GO:0016020">
    <property type="term" value="C:membrane"/>
    <property type="evidence" value="ECO:0007669"/>
    <property type="project" value="UniProtKB-SubCell"/>
</dbReference>
<evidence type="ECO:0008006" key="28">
    <source>
        <dbReference type="Google" id="ProtNLM"/>
    </source>
</evidence>
<evidence type="ECO:0000256" key="13">
    <source>
        <dbReference type="ARBA" id="ARBA00023157"/>
    </source>
</evidence>
<feature type="domain" description="C-type lectin" evidence="20">
    <location>
        <begin position="324"/>
        <end position="465"/>
    </location>
</feature>
<dbReference type="PROSITE" id="PS50948">
    <property type="entry name" value="PAN"/>
    <property type="match status" value="1"/>
</dbReference>
<dbReference type="GO" id="GO:0006508">
    <property type="term" value="P:proteolysis"/>
    <property type="evidence" value="ECO:0007669"/>
    <property type="project" value="UniProtKB-KW"/>
</dbReference>
<keyword evidence="4 16" id="KW-0420">Kringle</keyword>
<evidence type="ECO:0000256" key="16">
    <source>
        <dbReference type="PROSITE-ProRule" id="PRU00121"/>
    </source>
</evidence>
<dbReference type="FunFam" id="3.10.250.10:FF:000007">
    <property type="entry name" value="Soluble scavenger receptor cysteine-rich domain-containing protein SSC5D"/>
    <property type="match status" value="1"/>
</dbReference>
<dbReference type="Pfam" id="PF00059">
    <property type="entry name" value="Lectin_C"/>
    <property type="match status" value="1"/>
</dbReference>
<feature type="domain" description="Chitin-binding type-2" evidence="24">
    <location>
        <begin position="115"/>
        <end position="170"/>
    </location>
</feature>
<feature type="disulfide bond" evidence="18">
    <location>
        <begin position="774"/>
        <end position="835"/>
    </location>
</feature>
<dbReference type="SMART" id="SM00202">
    <property type="entry name" value="SR"/>
    <property type="match status" value="3"/>
</dbReference>
<evidence type="ECO:0000256" key="9">
    <source>
        <dbReference type="ARBA" id="ARBA00022801"/>
    </source>
</evidence>
<dbReference type="InterPro" id="IPR002172">
    <property type="entry name" value="LDrepeatLR_classA_rpt"/>
</dbReference>
<evidence type="ECO:0000256" key="2">
    <source>
        <dbReference type="ARBA" id="ARBA00004613"/>
    </source>
</evidence>
<dbReference type="PROSITE" id="PS00420">
    <property type="entry name" value="SRCR_1"/>
    <property type="match status" value="1"/>
</dbReference>
<dbReference type="InterPro" id="IPR043504">
    <property type="entry name" value="Peptidase_S1_PA_chymotrypsin"/>
</dbReference>
<dbReference type="InterPro" id="IPR000001">
    <property type="entry name" value="Kringle"/>
</dbReference>
<dbReference type="PROSITE" id="PS50287">
    <property type="entry name" value="SRCR_2"/>
    <property type="match status" value="3"/>
</dbReference>
<dbReference type="InterPro" id="IPR036772">
    <property type="entry name" value="SRCR-like_dom_sf"/>
</dbReference>
<dbReference type="FunFam" id="2.40.10.10:FF:000053">
    <property type="entry name" value="Neurotrypsin"/>
    <property type="match status" value="1"/>
</dbReference>
<feature type="disulfide bond" evidence="18">
    <location>
        <begin position="805"/>
        <end position="815"/>
    </location>
</feature>
<dbReference type="PRINTS" id="PR00261">
    <property type="entry name" value="LDLRECEPTOR"/>
</dbReference>
<keyword evidence="7" id="KW-0732">Signal</keyword>
<keyword evidence="11" id="KW-1133">Transmembrane helix</keyword>
<dbReference type="Gene3D" id="2.170.140.10">
    <property type="entry name" value="Chitin binding domain"/>
    <property type="match status" value="1"/>
</dbReference>
<dbReference type="PROSITE" id="PS50940">
    <property type="entry name" value="CHIT_BIND_II"/>
    <property type="match status" value="1"/>
</dbReference>
<dbReference type="PROSITE" id="PS50070">
    <property type="entry name" value="KRINGLE_2"/>
    <property type="match status" value="1"/>
</dbReference>
<dbReference type="Pfam" id="PF00051">
    <property type="entry name" value="Kringle"/>
    <property type="match status" value="1"/>
</dbReference>